<accession>A0ABX1N5X7</accession>
<sequence>MNRNLTLTAAALVGALVTGCAPDASEEPKKEEMPVVNDENCKLENIKKIQDEKARQAFADACARRGDFKSSSGKTY</sequence>
<evidence type="ECO:0000313" key="2">
    <source>
        <dbReference type="Proteomes" id="UP000601990"/>
    </source>
</evidence>
<dbReference type="EMBL" id="WTVH01000034">
    <property type="protein sequence ID" value="NMF94645.1"/>
    <property type="molecule type" value="Genomic_DNA"/>
</dbReference>
<dbReference type="RefSeq" id="WP_169199866.1">
    <property type="nucleotide sequence ID" value="NZ_WTVH02000001.1"/>
</dbReference>
<keyword evidence="2" id="KW-1185">Reference proteome</keyword>
<evidence type="ECO:0000313" key="1">
    <source>
        <dbReference type="EMBL" id="NMF94645.1"/>
    </source>
</evidence>
<reference evidence="1" key="1">
    <citation type="submission" date="2019-12" db="EMBL/GenBank/DDBJ databases">
        <title>Comparative genomics gives insights into the taxonomy of the Azoarcus-Aromatoleum group and reveals separate origins of nif in the plant-associated Azoarcus and non-plant-associated Aromatoleum sub-groups.</title>
        <authorList>
            <person name="Lafos M."/>
            <person name="Maluk M."/>
            <person name="Batista M."/>
            <person name="Junghare M."/>
            <person name="Carmona M."/>
            <person name="Faoro H."/>
            <person name="Cruz L.M."/>
            <person name="Battistoni F."/>
            <person name="De Souza E."/>
            <person name="Pedrosa F."/>
            <person name="Chen W.-M."/>
            <person name="Poole P.S."/>
            <person name="Dixon R.A."/>
            <person name="James E.K."/>
        </authorList>
    </citation>
    <scope>NUCLEOTIDE SEQUENCE</scope>
    <source>
        <strain evidence="1">U120</strain>
    </source>
</reference>
<gene>
    <name evidence="1" type="primary">trbK</name>
    <name evidence="1" type="ORF">GO608_15055</name>
</gene>
<organism evidence="1 2">
    <name type="scientific">Aromatoleum buckelii</name>
    <dbReference type="NCBI Taxonomy" id="200254"/>
    <lineage>
        <taxon>Bacteria</taxon>
        <taxon>Pseudomonadati</taxon>
        <taxon>Pseudomonadota</taxon>
        <taxon>Betaproteobacteria</taxon>
        <taxon>Rhodocyclales</taxon>
        <taxon>Rhodocyclaceae</taxon>
        <taxon>Aromatoleum</taxon>
    </lineage>
</organism>
<name>A0ABX1N5X7_9RHOO</name>
<dbReference type="NCBIfam" id="TIGR04359">
    <property type="entry name" value="TrbK_RP4"/>
    <property type="match status" value="1"/>
</dbReference>
<protein>
    <submittedName>
        <fullName evidence="1">Entry exclusion lipoprotein TrbK</fullName>
    </submittedName>
</protein>
<comment type="caution">
    <text evidence="1">The sequence shown here is derived from an EMBL/GenBank/DDBJ whole genome shotgun (WGS) entry which is preliminary data.</text>
</comment>
<dbReference type="Proteomes" id="UP000601990">
    <property type="component" value="Unassembled WGS sequence"/>
</dbReference>
<dbReference type="PROSITE" id="PS51257">
    <property type="entry name" value="PROKAR_LIPOPROTEIN"/>
    <property type="match status" value="1"/>
</dbReference>
<dbReference type="InterPro" id="IPR027584">
    <property type="entry name" value="TrbK_RP4"/>
</dbReference>
<proteinExistence type="predicted"/>
<keyword evidence="1" id="KW-0449">Lipoprotein</keyword>